<dbReference type="Gene3D" id="3.30.559.10">
    <property type="entry name" value="Chloramphenicol acetyltransferase-like domain"/>
    <property type="match status" value="1"/>
</dbReference>
<dbReference type="Pfam" id="PF00975">
    <property type="entry name" value="Thioesterase"/>
    <property type="match status" value="1"/>
</dbReference>
<dbReference type="InterPro" id="IPR000873">
    <property type="entry name" value="AMP-dep_synth/lig_dom"/>
</dbReference>
<dbReference type="InterPro" id="IPR020802">
    <property type="entry name" value="TesA-like"/>
</dbReference>
<keyword evidence="3" id="KW-0596">Phosphopantetheine</keyword>
<dbReference type="InterPro" id="IPR023213">
    <property type="entry name" value="CAT-like_dom_sf"/>
</dbReference>
<comment type="caution">
    <text evidence="6">The sequence shown here is derived from an EMBL/GenBank/DDBJ whole genome shotgun (WGS) entry which is preliminary data.</text>
</comment>
<dbReference type="SUPFAM" id="SSF52777">
    <property type="entry name" value="CoA-dependent acyltransferases"/>
    <property type="match status" value="2"/>
</dbReference>
<dbReference type="Pfam" id="PF00668">
    <property type="entry name" value="Condensation"/>
    <property type="match status" value="1"/>
</dbReference>
<dbReference type="Proteomes" id="UP001597343">
    <property type="component" value="Unassembled WGS sequence"/>
</dbReference>
<dbReference type="SUPFAM" id="SSF56801">
    <property type="entry name" value="Acetyl-CoA synthetase-like"/>
    <property type="match status" value="1"/>
</dbReference>
<dbReference type="InterPro" id="IPR001031">
    <property type="entry name" value="Thioesterase"/>
</dbReference>
<dbReference type="PANTHER" id="PTHR45527:SF1">
    <property type="entry name" value="FATTY ACID SYNTHASE"/>
    <property type="match status" value="1"/>
</dbReference>
<dbReference type="RefSeq" id="WP_386047743.1">
    <property type="nucleotide sequence ID" value="NZ_JBHUIO010000009.1"/>
</dbReference>
<evidence type="ECO:0000256" key="4">
    <source>
        <dbReference type="ARBA" id="ARBA00022553"/>
    </source>
</evidence>
<dbReference type="InterPro" id="IPR001242">
    <property type="entry name" value="Condensation_dom"/>
</dbReference>
<dbReference type="Pfam" id="PF00550">
    <property type="entry name" value="PP-binding"/>
    <property type="match status" value="1"/>
</dbReference>
<keyword evidence="4" id="KW-0597">Phosphoprotein</keyword>
<reference evidence="7" key="1">
    <citation type="journal article" date="2019" name="Int. J. Syst. Evol. Microbiol.">
        <title>The Global Catalogue of Microorganisms (GCM) 10K type strain sequencing project: providing services to taxonomists for standard genome sequencing and annotation.</title>
        <authorList>
            <consortium name="The Broad Institute Genomics Platform"/>
            <consortium name="The Broad Institute Genome Sequencing Center for Infectious Disease"/>
            <person name="Wu L."/>
            <person name="Ma J."/>
        </authorList>
    </citation>
    <scope>NUCLEOTIDE SEQUENCE [LARGE SCALE GENOMIC DNA]</scope>
    <source>
        <strain evidence="7">CGMCC 1.13574</strain>
    </source>
</reference>
<evidence type="ECO:0000313" key="6">
    <source>
        <dbReference type="EMBL" id="MFD2171161.1"/>
    </source>
</evidence>
<dbReference type="InterPro" id="IPR036736">
    <property type="entry name" value="ACP-like_sf"/>
</dbReference>
<feature type="domain" description="Carrier" evidence="5">
    <location>
        <begin position="1006"/>
        <end position="1081"/>
    </location>
</feature>
<gene>
    <name evidence="6" type="ORF">ACFSOY_14430</name>
</gene>
<dbReference type="SMART" id="SM00824">
    <property type="entry name" value="PKS_TE"/>
    <property type="match status" value="1"/>
</dbReference>
<keyword evidence="7" id="KW-1185">Reference proteome</keyword>
<dbReference type="InterPro" id="IPR045851">
    <property type="entry name" value="AMP-bd_C_sf"/>
</dbReference>
<evidence type="ECO:0000259" key="5">
    <source>
        <dbReference type="PROSITE" id="PS50075"/>
    </source>
</evidence>
<dbReference type="Pfam" id="PF13193">
    <property type="entry name" value="AMP-binding_C"/>
    <property type="match status" value="1"/>
</dbReference>
<protein>
    <submittedName>
        <fullName evidence="6">Amino acid adenylation domain-containing protein</fullName>
    </submittedName>
</protein>
<dbReference type="InterPro" id="IPR025110">
    <property type="entry name" value="AMP-bd_C"/>
</dbReference>
<dbReference type="Gene3D" id="3.40.50.1820">
    <property type="entry name" value="alpha/beta hydrolase"/>
    <property type="match status" value="1"/>
</dbReference>
<dbReference type="SUPFAM" id="SSF47336">
    <property type="entry name" value="ACP-like"/>
    <property type="match status" value="1"/>
</dbReference>
<dbReference type="Gene3D" id="3.40.50.12780">
    <property type="entry name" value="N-terminal domain of ligase-like"/>
    <property type="match status" value="1"/>
</dbReference>
<dbReference type="InterPro" id="IPR020806">
    <property type="entry name" value="PKS_PP-bd"/>
</dbReference>
<dbReference type="NCBIfam" id="TIGR01733">
    <property type="entry name" value="AA-adenyl-dom"/>
    <property type="match status" value="1"/>
</dbReference>
<dbReference type="InterPro" id="IPR010071">
    <property type="entry name" value="AA_adenyl_dom"/>
</dbReference>
<dbReference type="InterPro" id="IPR029058">
    <property type="entry name" value="AB_hydrolase_fold"/>
</dbReference>
<dbReference type="EMBL" id="JBHUIO010000009">
    <property type="protein sequence ID" value="MFD2171161.1"/>
    <property type="molecule type" value="Genomic_DNA"/>
</dbReference>
<dbReference type="InterPro" id="IPR020845">
    <property type="entry name" value="AMP-binding_CS"/>
</dbReference>
<dbReference type="PROSITE" id="PS50075">
    <property type="entry name" value="CARRIER"/>
    <property type="match status" value="1"/>
</dbReference>
<evidence type="ECO:0000313" key="7">
    <source>
        <dbReference type="Proteomes" id="UP001597343"/>
    </source>
</evidence>
<evidence type="ECO:0000256" key="2">
    <source>
        <dbReference type="ARBA" id="ARBA00006432"/>
    </source>
</evidence>
<accession>A0ABW5A0V8</accession>
<dbReference type="Pfam" id="PF00501">
    <property type="entry name" value="AMP-binding"/>
    <property type="match status" value="1"/>
</dbReference>
<name>A0ABW5A0V8_9BACL</name>
<proteinExistence type="inferred from homology"/>
<comment type="cofactor">
    <cofactor evidence="1">
        <name>pantetheine 4'-phosphate</name>
        <dbReference type="ChEBI" id="CHEBI:47942"/>
    </cofactor>
</comment>
<dbReference type="Gene3D" id="3.30.559.30">
    <property type="entry name" value="Nonribosomal peptide synthetase, condensation domain"/>
    <property type="match status" value="1"/>
</dbReference>
<dbReference type="SMART" id="SM00823">
    <property type="entry name" value="PKS_PP"/>
    <property type="match status" value="1"/>
</dbReference>
<dbReference type="PROSITE" id="PS00455">
    <property type="entry name" value="AMP_BINDING"/>
    <property type="match status" value="1"/>
</dbReference>
<dbReference type="InterPro" id="IPR042099">
    <property type="entry name" value="ANL_N_sf"/>
</dbReference>
<dbReference type="Gene3D" id="1.10.1200.10">
    <property type="entry name" value="ACP-like"/>
    <property type="match status" value="1"/>
</dbReference>
<dbReference type="InterPro" id="IPR009081">
    <property type="entry name" value="PP-bd_ACP"/>
</dbReference>
<organism evidence="6 7">
    <name type="scientific">Tumebacillus lipolyticus</name>
    <dbReference type="NCBI Taxonomy" id="1280370"/>
    <lineage>
        <taxon>Bacteria</taxon>
        <taxon>Bacillati</taxon>
        <taxon>Bacillota</taxon>
        <taxon>Bacilli</taxon>
        <taxon>Bacillales</taxon>
        <taxon>Alicyclobacillaceae</taxon>
        <taxon>Tumebacillus</taxon>
    </lineage>
</organism>
<sequence>MSRNTDLTQRRSNLSAEKRALLEKRLRGEAKAPASATIAKREPAERAELSFAQSRLWFLDRLQPGNPVYNVPSIIRMEGRLRYDVLELSLNEIIRRHEALRTTFHSEGGIPYQAIAKESKLMIRPIDIEEEAWRSYARQEVQAKFDLEKGPLIRVKLLRLSEEAHIMLLTLHHIVADGWSLGVLLQEVTALYEAFYQGKGSPLPELPIQYADYAKWLLDRESLMAKQLTYWKEQLGDRPATLQLATDRLRPPKLSSRGAQVRLPLADELTAKLHALCEAEGVTLFMLLTAAFHVLLHRYTGQDDISIGTPIAGRSRGELEGLIGLFINSLSLRVRFQEEQTFQQLLQQVRKVSLDAFANQDIPFERLVEELQVERNMSQTPLFQALFRYLPELFAQMKLPELTWLPLPVEVETAMFDLSMAVGDTNGSLTCMLDYSTDLFAEATVAQMLVHYRELLISLTDNPRQKVSELNLIDSEERRALDAFCVGRSPESAGERCVHQLFAEQASRTPNAAAVQIGDHQVSYATLLENATALAERLRSLGIGRGDLVSVRLGRSPELITSILAILQTGAGYVPIDPAHPVERQQYMINDAGVCALIASPDGQIDQVKRAESVMRHGDVSIYLFSDAGKRSASDGDDLLADPIYVLYTSGTTGQPKGVVMPHRAICNLIEWQLQDAKFAAEQRTLQYATITFDVSVQEIFSTLCSGGTLVLVPEEVRRDPMRLLPYLAEWKVERLFLPYVAFQQLAEAAEGLPKLDLALREIYTAGDQLQLTRPICRLLDRLTDCTLYNHYGPTESHVVTSYRLPAHEADNLPPIGRPIDGAALRIVDANNRSVPLGIPGELCIGGLCLADGYLNRPELTAERFLVQEGKRYYKTGDRVRLRADGNLEYLGRLDHQVKIRGYRIEPGEIESVLRQHQDVLEAAVVPHEFSAGDKRLVAYLVARAEPAPTTDELRGYLQDKLPDYMLPSLFLFLEAMPLNANRKLDRRALPSPVGMRIEAEETHIAPRDSLEVELVKIWEELLGVTNIGVRDNFFTLGGHSLLAVRLMTKISSVFEQALPLATLFEGGTIEHLAGALRRASTQSWYPLIPIQPDGDRAPLFCVHPVGGSVFCYTALSESLGTAHPVYGLQACGLEAGEQPLTRIEELAAAYIEAIRTVRPQGPYRIAAWSLGGTIAFEMAHQLQAQGEQIELLALFDSLAPLPTYQLQADELTLLATFAGDLMGGAELKQPQEAIKGEDHALQLLQQQLPFPIELDSLKRLWEVFKANIDAYTTYRPIAYGGDLLLFRSDAAGAPDHGWKQLITGEVQVIQMQANHYNMLQQPHVQSVADAITDR</sequence>
<dbReference type="PANTHER" id="PTHR45527">
    <property type="entry name" value="NONRIBOSOMAL PEPTIDE SYNTHETASE"/>
    <property type="match status" value="1"/>
</dbReference>
<comment type="similarity">
    <text evidence="2">Belongs to the ATP-dependent AMP-binding enzyme family.</text>
</comment>
<dbReference type="Gene3D" id="3.30.300.30">
    <property type="match status" value="1"/>
</dbReference>
<evidence type="ECO:0000256" key="3">
    <source>
        <dbReference type="ARBA" id="ARBA00022450"/>
    </source>
</evidence>
<dbReference type="SUPFAM" id="SSF53474">
    <property type="entry name" value="alpha/beta-Hydrolases"/>
    <property type="match status" value="1"/>
</dbReference>
<dbReference type="CDD" id="cd19531">
    <property type="entry name" value="LCL_NRPS-like"/>
    <property type="match status" value="1"/>
</dbReference>
<evidence type="ECO:0000256" key="1">
    <source>
        <dbReference type="ARBA" id="ARBA00001957"/>
    </source>
</evidence>